<organism evidence="1 2">
    <name type="scientific">Klebsiella michiganensis (strain ATCC 8724 / DSM 4798 / JCM 20051 / NBRC 3318 / NRRL B-199 / KCTC 1686 / BUCSAV 143 / CCM 1901)</name>
    <dbReference type="NCBI Taxonomy" id="1006551"/>
    <lineage>
        <taxon>Bacteria</taxon>
        <taxon>Pseudomonadati</taxon>
        <taxon>Pseudomonadota</taxon>
        <taxon>Gammaproteobacteria</taxon>
        <taxon>Enterobacterales</taxon>
        <taxon>Enterobacteriaceae</taxon>
        <taxon>Klebsiella/Raoultella group</taxon>
        <taxon>Klebsiella</taxon>
    </lineage>
</organism>
<proteinExistence type="predicted"/>
<sequence length="78" mass="8545">MFFANAIKELGIGSFLRIPRFQAPNKEASDHSPGAILRGAEMSLRLCHNAITANYGYIYPFLRPGFAAATLTDDNDTP</sequence>
<evidence type="ECO:0000313" key="1">
    <source>
        <dbReference type="EMBL" id="AEX05838.1"/>
    </source>
</evidence>
<dbReference type="Proteomes" id="UP000007843">
    <property type="component" value="Chromosome"/>
</dbReference>
<protein>
    <submittedName>
        <fullName evidence="1">Uncharacterized protein</fullName>
    </submittedName>
</protein>
<gene>
    <name evidence="1" type="ordered locus">KOX_20580</name>
</gene>
<accession>A0A0H3HE92</accession>
<dbReference type="EMBL" id="CP003218">
    <property type="protein sequence ID" value="AEX05838.1"/>
    <property type="molecule type" value="Genomic_DNA"/>
</dbReference>
<evidence type="ECO:0000313" key="2">
    <source>
        <dbReference type="Proteomes" id="UP000007843"/>
    </source>
</evidence>
<dbReference type="KEGG" id="kox:KOX_20580"/>
<dbReference type="HOGENOM" id="CLU_2617333_0_0_6"/>
<name>A0A0H3HE92_KLEM8</name>
<dbReference type="AlphaFoldDB" id="A0A0H3HE92"/>
<reference evidence="1 2" key="1">
    <citation type="journal article" date="2012" name="J. Bacteriol.">
        <title>Complete genome sequence of Klebsiella oxytoca KCTC 1686, used in production of 2,3-butanediol.</title>
        <authorList>
            <person name="Shin S.H."/>
            <person name="Kim S."/>
            <person name="Kim J.Y."/>
            <person name="Lee S."/>
            <person name="Um Y."/>
            <person name="Oh M.K."/>
            <person name="Kim Y.R."/>
            <person name="Lee J."/>
            <person name="Yang K.S."/>
        </authorList>
    </citation>
    <scope>NUCLEOTIDE SEQUENCE [LARGE SCALE GENOMIC DNA]</scope>
    <source>
        <strain evidence="2">ATCC 8724 / DSM 4798 / JCM 20051 / NBRC 3318 / NRRL B-199 / KCTC 1686</strain>
    </source>
</reference>